<dbReference type="AlphaFoldDB" id="A0A1X6P7D0"/>
<dbReference type="Proteomes" id="UP000218209">
    <property type="component" value="Unassembled WGS sequence"/>
</dbReference>
<feature type="region of interest" description="Disordered" evidence="3">
    <location>
        <begin position="154"/>
        <end position="176"/>
    </location>
</feature>
<evidence type="ECO:0000256" key="3">
    <source>
        <dbReference type="SAM" id="MobiDB-lite"/>
    </source>
</evidence>
<dbReference type="GO" id="GO:0005840">
    <property type="term" value="C:ribosome"/>
    <property type="evidence" value="ECO:0007669"/>
    <property type="project" value="UniProtKB-KW"/>
</dbReference>
<dbReference type="SUPFAM" id="SSF54999">
    <property type="entry name" value="Ribosomal protein S10"/>
    <property type="match status" value="1"/>
</dbReference>
<dbReference type="Gene3D" id="3.30.70.600">
    <property type="entry name" value="Ribosomal protein S10 domain"/>
    <property type="match status" value="1"/>
</dbReference>
<dbReference type="SMART" id="SM01403">
    <property type="entry name" value="Ribosomal_S10"/>
    <property type="match status" value="1"/>
</dbReference>
<dbReference type="InterPro" id="IPR027486">
    <property type="entry name" value="Ribosomal_uS10_dom"/>
</dbReference>
<name>A0A1X6P7D0_PORUM</name>
<dbReference type="EMBL" id="KV918856">
    <property type="protein sequence ID" value="OSX76802.1"/>
    <property type="molecule type" value="Genomic_DNA"/>
</dbReference>
<keyword evidence="1" id="KW-0689">Ribosomal protein</keyword>
<evidence type="ECO:0000256" key="1">
    <source>
        <dbReference type="ARBA" id="ARBA00022980"/>
    </source>
</evidence>
<reference evidence="5 6" key="1">
    <citation type="submission" date="2017-03" db="EMBL/GenBank/DDBJ databases">
        <title>WGS assembly of Porphyra umbilicalis.</title>
        <authorList>
            <person name="Brawley S.H."/>
            <person name="Blouin N.A."/>
            <person name="Ficko-Blean E."/>
            <person name="Wheeler G.L."/>
            <person name="Lohr M."/>
            <person name="Goodson H.V."/>
            <person name="Jenkins J.W."/>
            <person name="Blaby-Haas C.E."/>
            <person name="Helliwell K.E."/>
            <person name="Chan C."/>
            <person name="Marriage T."/>
            <person name="Bhattacharya D."/>
            <person name="Klein A.S."/>
            <person name="Badis Y."/>
            <person name="Brodie J."/>
            <person name="Cao Y."/>
            <person name="Collen J."/>
            <person name="Dittami S.M."/>
            <person name="Gachon C.M."/>
            <person name="Green B.R."/>
            <person name="Karpowicz S."/>
            <person name="Kim J.W."/>
            <person name="Kudahl U."/>
            <person name="Lin S."/>
            <person name="Michel G."/>
            <person name="Mittag M."/>
            <person name="Olson B.J."/>
            <person name="Pangilinan J."/>
            <person name="Peng Y."/>
            <person name="Qiu H."/>
            <person name="Shu S."/>
            <person name="Singer J.T."/>
            <person name="Smith A.G."/>
            <person name="Sprecher B.N."/>
            <person name="Wagner V."/>
            <person name="Wang W."/>
            <person name="Wang Z.-Y."/>
            <person name="Yan J."/>
            <person name="Yarish C."/>
            <person name="Zoeuner-Riek S."/>
            <person name="Zhuang Y."/>
            <person name="Zou Y."/>
            <person name="Lindquist E.A."/>
            <person name="Grimwood J."/>
            <person name="Barry K."/>
            <person name="Rokhsar D.S."/>
            <person name="Schmutz J."/>
            <person name="Stiller J.W."/>
            <person name="Grossman A.R."/>
            <person name="Prochnik S.E."/>
        </authorList>
    </citation>
    <scope>NUCLEOTIDE SEQUENCE [LARGE SCALE GENOMIC DNA]</scope>
    <source>
        <strain evidence="5">4086291</strain>
    </source>
</reference>
<gene>
    <name evidence="5" type="ORF">BU14_0176s0044</name>
</gene>
<dbReference type="Pfam" id="PF00338">
    <property type="entry name" value="Ribosomal_S10"/>
    <property type="match status" value="1"/>
</dbReference>
<proteinExistence type="predicted"/>
<feature type="domain" description="Small ribosomal subunit protein uS10" evidence="4">
    <location>
        <begin position="49"/>
        <end position="128"/>
    </location>
</feature>
<keyword evidence="6" id="KW-1185">Reference proteome</keyword>
<feature type="region of interest" description="Disordered" evidence="3">
    <location>
        <begin position="1"/>
        <end position="25"/>
    </location>
</feature>
<dbReference type="OrthoDB" id="366214at2759"/>
<organism evidence="5 6">
    <name type="scientific">Porphyra umbilicalis</name>
    <name type="common">Purple laver</name>
    <name type="synonym">Red alga</name>
    <dbReference type="NCBI Taxonomy" id="2786"/>
    <lineage>
        <taxon>Eukaryota</taxon>
        <taxon>Rhodophyta</taxon>
        <taxon>Bangiophyceae</taxon>
        <taxon>Bangiales</taxon>
        <taxon>Bangiaceae</taxon>
        <taxon>Porphyra</taxon>
    </lineage>
</organism>
<evidence type="ECO:0000256" key="2">
    <source>
        <dbReference type="ARBA" id="ARBA00023274"/>
    </source>
</evidence>
<sequence length="189" mass="19276">MASAVRATAAAAAAAGGRRPPPPRHLRLPLHLPRRAGVEHCRVHPPLPRGGRPRRRVVVRGRRVPPPHTRRWCVLRSPHVDKKSREHFVRILHVRSYRWSLPAEAARGGDVAATIASQLPANVAVKVTERVGGVAALGGVWALLGGRAEVGGGGGGGGAPTGGEDGGAGGAAAAEAEAEGAAKEAAAAA</sequence>
<feature type="compositionally biased region" description="Gly residues" evidence="3">
    <location>
        <begin position="154"/>
        <end position="170"/>
    </location>
</feature>
<keyword evidence="2" id="KW-0687">Ribonucleoprotein</keyword>
<evidence type="ECO:0000313" key="5">
    <source>
        <dbReference type="EMBL" id="OSX76802.1"/>
    </source>
</evidence>
<dbReference type="GO" id="GO:1990904">
    <property type="term" value="C:ribonucleoprotein complex"/>
    <property type="evidence" value="ECO:0007669"/>
    <property type="project" value="UniProtKB-KW"/>
</dbReference>
<protein>
    <recommendedName>
        <fullName evidence="4">Small ribosomal subunit protein uS10 domain-containing protein</fullName>
    </recommendedName>
</protein>
<evidence type="ECO:0000259" key="4">
    <source>
        <dbReference type="SMART" id="SM01403"/>
    </source>
</evidence>
<accession>A0A1X6P7D0</accession>
<evidence type="ECO:0000313" key="6">
    <source>
        <dbReference type="Proteomes" id="UP000218209"/>
    </source>
</evidence>
<feature type="compositionally biased region" description="Low complexity" evidence="3">
    <location>
        <begin position="9"/>
        <end position="18"/>
    </location>
</feature>
<dbReference type="InterPro" id="IPR036838">
    <property type="entry name" value="Ribosomal_uS10_dom_sf"/>
</dbReference>